<accession>A0A1H0JDU0</accession>
<evidence type="ECO:0000313" key="6">
    <source>
        <dbReference type="Proteomes" id="UP000460142"/>
    </source>
</evidence>
<organism evidence="3 5">
    <name type="scientific">Pseudomonas reinekei</name>
    <dbReference type="NCBI Taxonomy" id="395598"/>
    <lineage>
        <taxon>Bacteria</taxon>
        <taxon>Pseudomonadati</taxon>
        <taxon>Pseudomonadota</taxon>
        <taxon>Gammaproteobacteria</taxon>
        <taxon>Pseudomonadales</taxon>
        <taxon>Pseudomonadaceae</taxon>
        <taxon>Pseudomonas</taxon>
    </lineage>
</organism>
<dbReference type="OrthoDB" id="6894259at2"/>
<dbReference type="EMBL" id="MSTQ01000013">
    <property type="protein sequence ID" value="OLU00875.1"/>
    <property type="molecule type" value="Genomic_DNA"/>
</dbReference>
<reference evidence="3 5" key="1">
    <citation type="submission" date="2016-10" db="EMBL/GenBank/DDBJ databases">
        <authorList>
            <person name="de Groot N.N."/>
        </authorList>
    </citation>
    <scope>NUCLEOTIDE SEQUENCE [LARGE SCALE GENOMIC DNA]</scope>
    <source>
        <strain evidence="3 5">BS3776</strain>
    </source>
</reference>
<reference evidence="2" key="3">
    <citation type="submission" date="2017-01" db="EMBL/GenBank/DDBJ databases">
        <authorList>
            <person name="Mah S.A."/>
            <person name="Swanson W.J."/>
            <person name="Moy G.W."/>
            <person name="Vacquier V.D."/>
        </authorList>
    </citation>
    <scope>NUCLEOTIDE SEQUENCE [LARGE SCALE GENOMIC DNA]</scope>
    <source>
        <strain evidence="2">MT1</strain>
    </source>
</reference>
<evidence type="ECO:0000313" key="2">
    <source>
        <dbReference type="EMBL" id="OLU00875.1"/>
    </source>
</evidence>
<name>A0A1H0JDU0_PSERE</name>
<evidence type="ECO:0000313" key="5">
    <source>
        <dbReference type="Proteomes" id="UP000198549"/>
    </source>
</evidence>
<protein>
    <submittedName>
        <fullName evidence="3">Uncharacterized protein</fullName>
    </submittedName>
</protein>
<dbReference type="Proteomes" id="UP000198549">
    <property type="component" value="Chromosome I"/>
</dbReference>
<proteinExistence type="predicted"/>
<keyword evidence="4" id="KW-1185">Reference proteome</keyword>
<reference evidence="1 6" key="4">
    <citation type="submission" date="2019-09" db="EMBL/GenBank/DDBJ databases">
        <title>Draft genome sequences of 48 bacterial type strains from the CCUG.</title>
        <authorList>
            <person name="Tunovic T."/>
            <person name="Pineiro-Iglesias B."/>
            <person name="Unosson C."/>
            <person name="Inganas E."/>
            <person name="Ohlen M."/>
            <person name="Cardew S."/>
            <person name="Jensie-Markopoulos S."/>
            <person name="Salva-Serra F."/>
            <person name="Jaen-Luchoro D."/>
            <person name="Karlsson R."/>
            <person name="Svensson-Stadler L."/>
            <person name="Chun J."/>
            <person name="Moore E."/>
        </authorList>
    </citation>
    <scope>NUCLEOTIDE SEQUENCE [LARGE SCALE GENOMIC DNA]</scope>
    <source>
        <strain evidence="1 6">CCUG 53116</strain>
    </source>
</reference>
<sequence>MQYSRFFYTEYQSSLDAKEEGAFTILSMPQSREVNFHLRPTVGLQRIAILWDDGIDTRVFELMERAFVINALSPVKLLHASEGLLQVLTDQRLSVKNRDVFEALWADLAAGVIFDAWALSVFPEDKIFNPSDGGRIFRNHSKDIVSTQELGIIDYSYNLFLFADEWDIENILYNQMDFKADDDLFKD</sequence>
<evidence type="ECO:0000313" key="1">
    <source>
        <dbReference type="EMBL" id="KAB0483813.1"/>
    </source>
</evidence>
<dbReference type="Proteomes" id="UP000186756">
    <property type="component" value="Unassembled WGS sequence"/>
</dbReference>
<dbReference type="EMBL" id="VZPS01000013">
    <property type="protein sequence ID" value="KAB0483813.1"/>
    <property type="molecule type" value="Genomic_DNA"/>
</dbReference>
<dbReference type="Proteomes" id="UP000460142">
    <property type="component" value="Unassembled WGS sequence"/>
</dbReference>
<dbReference type="EMBL" id="LT629709">
    <property type="protein sequence ID" value="SDO41541.1"/>
    <property type="molecule type" value="Genomic_DNA"/>
</dbReference>
<dbReference type="RefSeq" id="WP_075948103.1">
    <property type="nucleotide sequence ID" value="NZ_LT629709.1"/>
</dbReference>
<evidence type="ECO:0000313" key="3">
    <source>
        <dbReference type="EMBL" id="SDO41541.1"/>
    </source>
</evidence>
<dbReference type="AlphaFoldDB" id="A0A1H0JDU0"/>
<reference evidence="4" key="2">
    <citation type="submission" date="2017-01" db="EMBL/GenBank/DDBJ databases">
        <authorList>
            <person name="Poblete-Castro I."/>
        </authorList>
    </citation>
    <scope>NUCLEOTIDE SEQUENCE [LARGE SCALE GENOMIC DNA]</scope>
    <source>
        <strain evidence="4">DSM 18361 / CCUG 53116 / MT1</strain>
    </source>
</reference>
<gene>
    <name evidence="2" type="ORF">BVK86_20305</name>
    <name evidence="1" type="ORF">F7R15_19355</name>
    <name evidence="3" type="ORF">SAMN04490202_0816</name>
</gene>
<evidence type="ECO:0000313" key="4">
    <source>
        <dbReference type="Proteomes" id="UP000186756"/>
    </source>
</evidence>